<evidence type="ECO:0000313" key="2">
    <source>
        <dbReference type="Proteomes" id="UP000281553"/>
    </source>
</evidence>
<dbReference type="EMBL" id="UYRU01056090">
    <property type="protein sequence ID" value="VDN13310.1"/>
    <property type="molecule type" value="Genomic_DNA"/>
</dbReference>
<dbReference type="AlphaFoldDB" id="A0A3P7LIU6"/>
<keyword evidence="2" id="KW-1185">Reference proteome</keyword>
<dbReference type="Proteomes" id="UP000281553">
    <property type="component" value="Unassembled WGS sequence"/>
</dbReference>
<sequence length="129" mass="14644">MVADFLKYCRLPATAENEDLAFRYLAARKFNVGEAVDLHAAHLAFLKAEGITSINPLEEETRRELLSGKFTILNDSDPTGARVAQFFVRLHRPTRSSHRAVLQSIMFQLHAMLRNSYARAIAFQKTIHT</sequence>
<evidence type="ECO:0008006" key="3">
    <source>
        <dbReference type="Google" id="ProtNLM"/>
    </source>
</evidence>
<protein>
    <recommendedName>
        <fullName evidence="3">CRAL/TRIO N-terminal domain-containing protein</fullName>
    </recommendedName>
</protein>
<dbReference type="OrthoDB" id="10051650at2759"/>
<name>A0A3P7LIU6_DIBLA</name>
<reference evidence="1 2" key="1">
    <citation type="submission" date="2018-11" db="EMBL/GenBank/DDBJ databases">
        <authorList>
            <consortium name="Pathogen Informatics"/>
        </authorList>
    </citation>
    <scope>NUCLEOTIDE SEQUENCE [LARGE SCALE GENOMIC DNA]</scope>
</reference>
<evidence type="ECO:0000313" key="1">
    <source>
        <dbReference type="EMBL" id="VDN13310.1"/>
    </source>
</evidence>
<dbReference type="InterPro" id="IPR036865">
    <property type="entry name" value="CRAL-TRIO_dom_sf"/>
</dbReference>
<organism evidence="1 2">
    <name type="scientific">Dibothriocephalus latus</name>
    <name type="common">Fish tapeworm</name>
    <name type="synonym">Diphyllobothrium latum</name>
    <dbReference type="NCBI Taxonomy" id="60516"/>
    <lineage>
        <taxon>Eukaryota</taxon>
        <taxon>Metazoa</taxon>
        <taxon>Spiralia</taxon>
        <taxon>Lophotrochozoa</taxon>
        <taxon>Platyhelminthes</taxon>
        <taxon>Cestoda</taxon>
        <taxon>Eucestoda</taxon>
        <taxon>Diphyllobothriidea</taxon>
        <taxon>Diphyllobothriidae</taxon>
        <taxon>Dibothriocephalus</taxon>
    </lineage>
</organism>
<proteinExistence type="predicted"/>
<accession>A0A3P7LIU6</accession>
<gene>
    <name evidence="1" type="ORF">DILT_LOCUS9141</name>
</gene>
<dbReference type="Gene3D" id="3.40.525.10">
    <property type="entry name" value="CRAL-TRIO lipid binding domain"/>
    <property type="match status" value="1"/>
</dbReference>